<dbReference type="Gene3D" id="3.10.129.10">
    <property type="entry name" value="Hotdog Thioesterase"/>
    <property type="match status" value="1"/>
</dbReference>
<comment type="catalytic activity">
    <reaction evidence="19">
        <text>octanoyl-CoA + H2O = octanoate + CoA + H(+)</text>
        <dbReference type="Rhea" id="RHEA:30143"/>
        <dbReference type="ChEBI" id="CHEBI:15377"/>
        <dbReference type="ChEBI" id="CHEBI:15378"/>
        <dbReference type="ChEBI" id="CHEBI:25646"/>
        <dbReference type="ChEBI" id="CHEBI:57287"/>
        <dbReference type="ChEBI" id="CHEBI:57386"/>
    </reaction>
    <physiologicalReaction direction="left-to-right" evidence="19">
        <dbReference type="Rhea" id="RHEA:30144"/>
    </physiologicalReaction>
</comment>
<keyword evidence="7" id="KW-0378">Hydrolase</keyword>
<comment type="catalytic activity">
    <reaction evidence="21">
        <text>decanoyl-CoA + H2O = decanoate + CoA + H(+)</text>
        <dbReference type="Rhea" id="RHEA:40059"/>
        <dbReference type="ChEBI" id="CHEBI:15377"/>
        <dbReference type="ChEBI" id="CHEBI:15378"/>
        <dbReference type="ChEBI" id="CHEBI:27689"/>
        <dbReference type="ChEBI" id="CHEBI:57287"/>
        <dbReference type="ChEBI" id="CHEBI:61430"/>
    </reaction>
    <physiologicalReaction direction="left-to-right" evidence="21">
        <dbReference type="Rhea" id="RHEA:40060"/>
    </physiologicalReaction>
</comment>
<dbReference type="SUPFAM" id="SSF54637">
    <property type="entry name" value="Thioesterase/thiol ester dehydrase-isomerase"/>
    <property type="match status" value="1"/>
</dbReference>
<comment type="caution">
    <text evidence="25">The sequence shown here is derived from an EMBL/GenBank/DDBJ whole genome shotgun (WGS) entry which is preliminary data.</text>
</comment>
<evidence type="ECO:0000256" key="12">
    <source>
        <dbReference type="ARBA" id="ARBA00023273"/>
    </source>
</evidence>
<evidence type="ECO:0000256" key="8">
    <source>
        <dbReference type="ARBA" id="ARBA00022832"/>
    </source>
</evidence>
<organism evidence="25 26">
    <name type="scientific">Nocardiopsis suaedae</name>
    <dbReference type="NCBI Taxonomy" id="3018444"/>
    <lineage>
        <taxon>Bacteria</taxon>
        <taxon>Bacillati</taxon>
        <taxon>Actinomycetota</taxon>
        <taxon>Actinomycetes</taxon>
        <taxon>Streptosporangiales</taxon>
        <taxon>Nocardiopsidaceae</taxon>
        <taxon>Nocardiopsis</taxon>
    </lineage>
</organism>
<evidence type="ECO:0000313" key="26">
    <source>
        <dbReference type="Proteomes" id="UP001165685"/>
    </source>
</evidence>
<comment type="catalytic activity">
    <reaction evidence="13">
        <text>(5Z,8Z,11Z,14Z)-eicosatetraenoyl-CoA + H2O = (5Z,8Z,11Z,14Z)-eicosatetraenoate + CoA + H(+)</text>
        <dbReference type="Rhea" id="RHEA:40151"/>
        <dbReference type="ChEBI" id="CHEBI:15377"/>
        <dbReference type="ChEBI" id="CHEBI:15378"/>
        <dbReference type="ChEBI" id="CHEBI:32395"/>
        <dbReference type="ChEBI" id="CHEBI:57287"/>
        <dbReference type="ChEBI" id="CHEBI:57368"/>
    </reaction>
    <physiologicalReaction direction="left-to-right" evidence="13">
        <dbReference type="Rhea" id="RHEA:40152"/>
    </physiologicalReaction>
</comment>
<dbReference type="InterPro" id="IPR052365">
    <property type="entry name" value="THEM4/THEM5_acyl-CoA_thioest"/>
</dbReference>
<sequence>MTVDAQPVAEKPDPAEYGFTVVPEEQIPAELSALVDRVRSLMDTAAHTEAAPEALSAAADAVAKAEEMLRGDRRPIGTMVRSTYSDGGTEYGTITNGVSGPVNPLAPPIALDKDGEGLRADFTLNGLYEGPPGLVHGGWLAAVLDQALGSAASAAGMPGLTANLDVDYRRPTPLNVPLEVRARVTGTERRKVFVSGEIRHGGEVTAEGTAIMVRLELPE</sequence>
<keyword evidence="6" id="KW-0053">Apoptosis</keyword>
<keyword evidence="12" id="KW-0966">Cell projection</keyword>
<dbReference type="PANTHER" id="PTHR12418">
    <property type="entry name" value="ACYL-COENZYME A THIOESTERASE THEM4"/>
    <property type="match status" value="1"/>
</dbReference>
<dbReference type="InterPro" id="IPR006683">
    <property type="entry name" value="Thioestr_dom"/>
</dbReference>
<comment type="catalytic activity">
    <reaction evidence="14">
        <text>(9Z)-octadecenoyl-CoA + H2O = (9Z)-octadecenoate + CoA + H(+)</text>
        <dbReference type="Rhea" id="RHEA:40139"/>
        <dbReference type="ChEBI" id="CHEBI:15377"/>
        <dbReference type="ChEBI" id="CHEBI:15378"/>
        <dbReference type="ChEBI" id="CHEBI:30823"/>
        <dbReference type="ChEBI" id="CHEBI:57287"/>
        <dbReference type="ChEBI" id="CHEBI:57387"/>
    </reaction>
    <physiologicalReaction direction="left-to-right" evidence="14">
        <dbReference type="Rhea" id="RHEA:40140"/>
    </physiologicalReaction>
</comment>
<evidence type="ECO:0000256" key="5">
    <source>
        <dbReference type="ARBA" id="ARBA00022490"/>
    </source>
</evidence>
<reference evidence="25" key="1">
    <citation type="submission" date="2023-01" db="EMBL/GenBank/DDBJ databases">
        <title>Draft genome sequence of Nocardiopsis sp. LSu2-4 isolated from halophytes.</title>
        <authorList>
            <person name="Duangmal K."/>
            <person name="Chantavorakit T."/>
        </authorList>
    </citation>
    <scope>NUCLEOTIDE SEQUENCE</scope>
    <source>
        <strain evidence="25">LSu2-4</strain>
    </source>
</reference>
<evidence type="ECO:0000256" key="2">
    <source>
        <dbReference type="ARBA" id="ARBA00004496"/>
    </source>
</evidence>
<evidence type="ECO:0000256" key="22">
    <source>
        <dbReference type="ARBA" id="ARBA00048074"/>
    </source>
</evidence>
<evidence type="ECO:0000256" key="1">
    <source>
        <dbReference type="ARBA" id="ARBA00004170"/>
    </source>
</evidence>
<proteinExistence type="inferred from homology"/>
<evidence type="ECO:0000256" key="10">
    <source>
        <dbReference type="ARBA" id="ARBA00023098"/>
    </source>
</evidence>
<protein>
    <recommendedName>
        <fullName evidence="17">Acyl-coenzyme A thioesterase THEM4</fullName>
        <ecNumber evidence="16">3.1.2.2</ecNumber>
    </recommendedName>
    <alternativeName>
        <fullName evidence="18">Thioesterase superfamily member 4</fullName>
    </alternativeName>
</protein>
<evidence type="ECO:0000256" key="4">
    <source>
        <dbReference type="ARBA" id="ARBA00022475"/>
    </source>
</evidence>
<evidence type="ECO:0000259" key="24">
    <source>
        <dbReference type="Pfam" id="PF03061"/>
    </source>
</evidence>
<evidence type="ECO:0000256" key="16">
    <source>
        <dbReference type="ARBA" id="ARBA00038848"/>
    </source>
</evidence>
<evidence type="ECO:0000256" key="14">
    <source>
        <dbReference type="ARBA" id="ARBA00037002"/>
    </source>
</evidence>
<evidence type="ECO:0000256" key="6">
    <source>
        <dbReference type="ARBA" id="ARBA00022703"/>
    </source>
</evidence>
<evidence type="ECO:0000256" key="7">
    <source>
        <dbReference type="ARBA" id="ARBA00022801"/>
    </source>
</evidence>
<comment type="catalytic activity">
    <reaction evidence="23">
        <text>tetradecanoyl-CoA + H2O = tetradecanoate + CoA + H(+)</text>
        <dbReference type="Rhea" id="RHEA:40119"/>
        <dbReference type="ChEBI" id="CHEBI:15377"/>
        <dbReference type="ChEBI" id="CHEBI:15378"/>
        <dbReference type="ChEBI" id="CHEBI:30807"/>
        <dbReference type="ChEBI" id="CHEBI:57287"/>
        <dbReference type="ChEBI" id="CHEBI:57385"/>
    </reaction>
    <physiologicalReaction direction="left-to-right" evidence="23">
        <dbReference type="Rhea" id="RHEA:40120"/>
    </physiologicalReaction>
</comment>
<keyword evidence="10" id="KW-0443">Lipid metabolism</keyword>
<keyword evidence="11" id="KW-0472">Membrane</keyword>
<evidence type="ECO:0000256" key="3">
    <source>
        <dbReference type="ARBA" id="ARBA00004632"/>
    </source>
</evidence>
<evidence type="ECO:0000256" key="9">
    <source>
        <dbReference type="ARBA" id="ARBA00022946"/>
    </source>
</evidence>
<evidence type="ECO:0000256" key="17">
    <source>
        <dbReference type="ARBA" id="ARBA00040123"/>
    </source>
</evidence>
<dbReference type="Proteomes" id="UP001165685">
    <property type="component" value="Unassembled WGS sequence"/>
</dbReference>
<comment type="subcellular location">
    <subcellularLocation>
        <location evidence="3">Cell projection</location>
        <location evidence="3">Ruffle membrane</location>
    </subcellularLocation>
    <subcellularLocation>
        <location evidence="2">Cytoplasm</location>
    </subcellularLocation>
    <subcellularLocation>
        <location evidence="1">Membrane</location>
        <topology evidence="1">Peripheral membrane protein</topology>
    </subcellularLocation>
</comment>
<comment type="similarity">
    <text evidence="15">Belongs to the THEM4/THEM5 thioesterase family.</text>
</comment>
<dbReference type="CDD" id="cd03443">
    <property type="entry name" value="PaaI_thioesterase"/>
    <property type="match status" value="1"/>
</dbReference>
<evidence type="ECO:0000313" key="25">
    <source>
        <dbReference type="EMBL" id="MDA2807223.1"/>
    </source>
</evidence>
<keyword evidence="4" id="KW-1003">Cell membrane</keyword>
<gene>
    <name evidence="25" type="ORF">O4U47_22140</name>
</gene>
<evidence type="ECO:0000256" key="19">
    <source>
        <dbReference type="ARBA" id="ARBA00047588"/>
    </source>
</evidence>
<keyword evidence="5" id="KW-0963">Cytoplasm</keyword>
<comment type="catalytic activity">
    <reaction evidence="22">
        <text>dodecanoyl-CoA + H2O = dodecanoate + CoA + H(+)</text>
        <dbReference type="Rhea" id="RHEA:30135"/>
        <dbReference type="ChEBI" id="CHEBI:15377"/>
        <dbReference type="ChEBI" id="CHEBI:15378"/>
        <dbReference type="ChEBI" id="CHEBI:18262"/>
        <dbReference type="ChEBI" id="CHEBI:57287"/>
        <dbReference type="ChEBI" id="CHEBI:57375"/>
    </reaction>
    <physiologicalReaction direction="left-to-right" evidence="22">
        <dbReference type="Rhea" id="RHEA:30136"/>
    </physiologicalReaction>
</comment>
<dbReference type="Pfam" id="PF03061">
    <property type="entry name" value="4HBT"/>
    <property type="match status" value="1"/>
</dbReference>
<evidence type="ECO:0000256" key="20">
    <source>
        <dbReference type="ARBA" id="ARBA00047734"/>
    </source>
</evidence>
<evidence type="ECO:0000256" key="18">
    <source>
        <dbReference type="ARBA" id="ARBA00043210"/>
    </source>
</evidence>
<evidence type="ECO:0000256" key="13">
    <source>
        <dbReference type="ARBA" id="ARBA00035852"/>
    </source>
</evidence>
<accession>A0ABT4TRB9</accession>
<keyword evidence="26" id="KW-1185">Reference proteome</keyword>
<keyword evidence="8" id="KW-0276">Fatty acid metabolism</keyword>
<feature type="domain" description="Thioesterase" evidence="24">
    <location>
        <begin position="133"/>
        <end position="205"/>
    </location>
</feature>
<dbReference type="EC" id="3.1.2.2" evidence="16"/>
<name>A0ABT4TRB9_9ACTN</name>
<evidence type="ECO:0000256" key="23">
    <source>
        <dbReference type="ARBA" id="ARBA00048180"/>
    </source>
</evidence>
<dbReference type="InterPro" id="IPR029069">
    <property type="entry name" value="HotDog_dom_sf"/>
</dbReference>
<evidence type="ECO:0000256" key="21">
    <source>
        <dbReference type="ARBA" id="ARBA00047969"/>
    </source>
</evidence>
<evidence type="ECO:0000256" key="11">
    <source>
        <dbReference type="ARBA" id="ARBA00023136"/>
    </source>
</evidence>
<evidence type="ECO:0000256" key="15">
    <source>
        <dbReference type="ARBA" id="ARBA00038456"/>
    </source>
</evidence>
<comment type="catalytic activity">
    <reaction evidence="20">
        <text>hexadecanoyl-CoA + H2O = hexadecanoate + CoA + H(+)</text>
        <dbReference type="Rhea" id="RHEA:16645"/>
        <dbReference type="ChEBI" id="CHEBI:7896"/>
        <dbReference type="ChEBI" id="CHEBI:15377"/>
        <dbReference type="ChEBI" id="CHEBI:15378"/>
        <dbReference type="ChEBI" id="CHEBI:57287"/>
        <dbReference type="ChEBI" id="CHEBI:57379"/>
        <dbReference type="EC" id="3.1.2.2"/>
    </reaction>
    <physiologicalReaction direction="left-to-right" evidence="20">
        <dbReference type="Rhea" id="RHEA:16646"/>
    </physiologicalReaction>
</comment>
<dbReference type="EMBL" id="JAQFWP010000049">
    <property type="protein sequence ID" value="MDA2807223.1"/>
    <property type="molecule type" value="Genomic_DNA"/>
</dbReference>
<keyword evidence="9" id="KW-0809">Transit peptide</keyword>
<dbReference type="PANTHER" id="PTHR12418:SF19">
    <property type="entry name" value="ACYL-COENZYME A THIOESTERASE THEM4"/>
    <property type="match status" value="1"/>
</dbReference>
<dbReference type="RefSeq" id="WP_270679852.1">
    <property type="nucleotide sequence ID" value="NZ_JAQFWP010000049.1"/>
</dbReference>